<proteinExistence type="predicted"/>
<evidence type="ECO:0000259" key="2">
    <source>
        <dbReference type="Pfam" id="PF13817"/>
    </source>
</evidence>
<dbReference type="KEGG" id="xak:KIMC2_20970"/>
<protein>
    <recommendedName>
        <fullName evidence="2">Transposase IS66 C-terminal domain-containing protein</fullName>
    </recommendedName>
</protein>
<keyword evidence="4" id="KW-1185">Reference proteome</keyword>
<sequence length="84" mass="9758">MAYFVAKGGSLCGREWPKTWHGWPILMAFFILSLAETTRLNGLNFEKYLTYIFSELPKYYGNPSAEELEDYLPWAAEVQARCKQ</sequence>
<keyword evidence="1" id="KW-0812">Transmembrane</keyword>
<gene>
    <name evidence="3" type="ORF">KIMC2_20970</name>
</gene>
<dbReference type="Proteomes" id="UP001321804">
    <property type="component" value="Chromosome"/>
</dbReference>
<dbReference type="AlphaFoldDB" id="A0AAU9D7V7"/>
<dbReference type="InterPro" id="IPR039552">
    <property type="entry name" value="IS66_C"/>
</dbReference>
<organism evidence="3 4">
    <name type="scientific">Xylocopilactobacillus apis</name>
    <dbReference type="NCBI Taxonomy" id="2932183"/>
    <lineage>
        <taxon>Bacteria</taxon>
        <taxon>Bacillati</taxon>
        <taxon>Bacillota</taxon>
        <taxon>Bacilli</taxon>
        <taxon>Lactobacillales</taxon>
        <taxon>Lactobacillaceae</taxon>
        <taxon>Xylocopilactobacillus</taxon>
    </lineage>
</organism>
<keyword evidence="1" id="KW-0472">Membrane</keyword>
<evidence type="ECO:0000256" key="1">
    <source>
        <dbReference type="SAM" id="Phobius"/>
    </source>
</evidence>
<feature type="transmembrane region" description="Helical" evidence="1">
    <location>
        <begin position="20"/>
        <end position="37"/>
    </location>
</feature>
<dbReference type="Pfam" id="PF13817">
    <property type="entry name" value="DDE_Tnp_IS66_C"/>
    <property type="match status" value="1"/>
</dbReference>
<name>A0AAU9D7V7_9LACO</name>
<keyword evidence="1" id="KW-1133">Transmembrane helix</keyword>
<feature type="domain" description="Transposase IS66 C-terminal" evidence="2">
    <location>
        <begin position="33"/>
        <end position="74"/>
    </location>
</feature>
<reference evidence="3 4" key="1">
    <citation type="journal article" date="2023" name="Microbiol. Spectr.">
        <title>Symbiosis of Carpenter Bees with Uncharacterized Lactic Acid Bacteria Showing NAD Auxotrophy.</title>
        <authorList>
            <person name="Kawasaki S."/>
            <person name="Ozawa K."/>
            <person name="Mori T."/>
            <person name="Yamamoto A."/>
            <person name="Ito M."/>
            <person name="Ohkuma M."/>
            <person name="Sakamoto M."/>
            <person name="Matsutani M."/>
        </authorList>
    </citation>
    <scope>NUCLEOTIDE SEQUENCE [LARGE SCALE GENOMIC DNA]</scope>
    <source>
        <strain evidence="3 4">KimC2</strain>
    </source>
</reference>
<evidence type="ECO:0000313" key="3">
    <source>
        <dbReference type="EMBL" id="BDR57535.1"/>
    </source>
</evidence>
<accession>A0AAU9D7V7</accession>
<dbReference type="EMBL" id="AP026801">
    <property type="protein sequence ID" value="BDR57535.1"/>
    <property type="molecule type" value="Genomic_DNA"/>
</dbReference>
<evidence type="ECO:0000313" key="4">
    <source>
        <dbReference type="Proteomes" id="UP001321804"/>
    </source>
</evidence>